<keyword evidence="4" id="KW-0812">Transmembrane</keyword>
<dbReference type="GO" id="GO:0043565">
    <property type="term" value="F:sequence-specific DNA binding"/>
    <property type="evidence" value="ECO:0007669"/>
    <property type="project" value="InterPro"/>
</dbReference>
<feature type="domain" description="HTH araC/xylS-type" evidence="5">
    <location>
        <begin position="221"/>
        <end position="319"/>
    </location>
</feature>
<dbReference type="InterPro" id="IPR018062">
    <property type="entry name" value="HTH_AraC-typ_CS"/>
</dbReference>
<evidence type="ECO:0000256" key="2">
    <source>
        <dbReference type="ARBA" id="ARBA00023125"/>
    </source>
</evidence>
<dbReference type="Gene3D" id="3.40.50.880">
    <property type="match status" value="1"/>
</dbReference>
<organism evidence="6 7">
    <name type="scientific">Xanthobacter dioxanivorans</name>
    <dbReference type="NCBI Taxonomy" id="2528964"/>
    <lineage>
        <taxon>Bacteria</taxon>
        <taxon>Pseudomonadati</taxon>
        <taxon>Pseudomonadota</taxon>
        <taxon>Alphaproteobacteria</taxon>
        <taxon>Hyphomicrobiales</taxon>
        <taxon>Xanthobacteraceae</taxon>
        <taxon>Xanthobacter</taxon>
    </lineage>
</organism>
<dbReference type="SMART" id="SM00342">
    <property type="entry name" value="HTH_ARAC"/>
    <property type="match status" value="1"/>
</dbReference>
<protein>
    <submittedName>
        <fullName evidence="6">Helix-turn-helix domain-containing protein</fullName>
    </submittedName>
</protein>
<dbReference type="Gene3D" id="1.10.10.60">
    <property type="entry name" value="Homeodomain-like"/>
    <property type="match status" value="1"/>
</dbReference>
<evidence type="ECO:0000259" key="5">
    <source>
        <dbReference type="PROSITE" id="PS01124"/>
    </source>
</evidence>
<keyword evidence="7" id="KW-1185">Reference proteome</keyword>
<sequence length="328" mass="35158">MSRPVVAAVAFDGISPFHLSVPCLVFGEDRTDLGLPAFDFRVCALKEGARPDGALRTDAGLTLSTPHGLEGIEGADMVIVPSWKDLAAPVPAALVEALRRAHGRGALLVGLCLGTFAIAATGLLSGRRATTHWAYMDELRALHPDITPEPDMLYVDTGDVVTSAGVAAGLDCCLHIVRARYGAEAAMRLARRIVLSPHRQGGQAQFIERPLTPAASADRFARTLEAVRATLGESHGLDRVARAAGLTRRTFTRRFHKSMGTSFGDWITHQRLEQAQRLLETTSRTVEAIAFETGFGTAAALRQHFAAKLGTSPTLYRRTFSNTAPAGP</sequence>
<proteinExistence type="predicted"/>
<dbReference type="AlphaFoldDB" id="A0A974PLL7"/>
<dbReference type="InterPro" id="IPR018060">
    <property type="entry name" value="HTH_AraC"/>
</dbReference>
<dbReference type="KEGG" id="xdi:EZH22_22975"/>
<dbReference type="PANTHER" id="PTHR43130:SF3">
    <property type="entry name" value="HTH-TYPE TRANSCRIPTIONAL REGULATOR RV1931C"/>
    <property type="match status" value="1"/>
</dbReference>
<evidence type="ECO:0000256" key="1">
    <source>
        <dbReference type="ARBA" id="ARBA00023015"/>
    </source>
</evidence>
<dbReference type="SUPFAM" id="SSF46689">
    <property type="entry name" value="Homeodomain-like"/>
    <property type="match status" value="2"/>
</dbReference>
<dbReference type="InterPro" id="IPR009057">
    <property type="entry name" value="Homeodomain-like_sf"/>
</dbReference>
<dbReference type="Proteomes" id="UP000596427">
    <property type="component" value="Chromosome"/>
</dbReference>
<evidence type="ECO:0000313" key="7">
    <source>
        <dbReference type="Proteomes" id="UP000596427"/>
    </source>
</evidence>
<dbReference type="InterPro" id="IPR029062">
    <property type="entry name" value="Class_I_gatase-like"/>
</dbReference>
<dbReference type="PROSITE" id="PS00041">
    <property type="entry name" value="HTH_ARAC_FAMILY_1"/>
    <property type="match status" value="1"/>
</dbReference>
<accession>A0A974PLL7</accession>
<dbReference type="RefSeq" id="WP_203192737.1">
    <property type="nucleotide sequence ID" value="NZ_CP063362.1"/>
</dbReference>
<dbReference type="CDD" id="cd03137">
    <property type="entry name" value="GATase1_AraC_1"/>
    <property type="match status" value="1"/>
</dbReference>
<dbReference type="PANTHER" id="PTHR43130">
    <property type="entry name" value="ARAC-FAMILY TRANSCRIPTIONAL REGULATOR"/>
    <property type="match status" value="1"/>
</dbReference>
<dbReference type="Pfam" id="PF01965">
    <property type="entry name" value="DJ-1_PfpI"/>
    <property type="match status" value="1"/>
</dbReference>
<gene>
    <name evidence="6" type="ORF">EZH22_22975</name>
</gene>
<dbReference type="SUPFAM" id="SSF52317">
    <property type="entry name" value="Class I glutamine amidotransferase-like"/>
    <property type="match status" value="1"/>
</dbReference>
<keyword evidence="4" id="KW-0472">Membrane</keyword>
<dbReference type="GO" id="GO:0003700">
    <property type="term" value="F:DNA-binding transcription factor activity"/>
    <property type="evidence" value="ECO:0007669"/>
    <property type="project" value="InterPro"/>
</dbReference>
<dbReference type="InterPro" id="IPR052158">
    <property type="entry name" value="INH-QAR"/>
</dbReference>
<feature type="transmembrane region" description="Helical" evidence="4">
    <location>
        <begin position="106"/>
        <end position="126"/>
    </location>
</feature>
<keyword evidence="2" id="KW-0238">DNA-binding</keyword>
<keyword evidence="1" id="KW-0805">Transcription regulation</keyword>
<keyword evidence="4" id="KW-1133">Transmembrane helix</keyword>
<keyword evidence="3" id="KW-0804">Transcription</keyword>
<evidence type="ECO:0000256" key="3">
    <source>
        <dbReference type="ARBA" id="ARBA00023163"/>
    </source>
</evidence>
<reference evidence="6 7" key="1">
    <citation type="submission" date="2020-10" db="EMBL/GenBank/DDBJ databases">
        <title>Degradation of 1,4-Dioxane by Xanthobacter sp. YN2, via a Novel Group-2 Soluble Di-Iron Monooxygenase.</title>
        <authorList>
            <person name="Ma F."/>
            <person name="Wang Y."/>
            <person name="Yang J."/>
            <person name="Guo H."/>
            <person name="Su D."/>
            <person name="Yu L."/>
        </authorList>
    </citation>
    <scope>NUCLEOTIDE SEQUENCE [LARGE SCALE GENOMIC DNA]</scope>
    <source>
        <strain evidence="6 7">YN2</strain>
    </source>
</reference>
<evidence type="ECO:0000256" key="4">
    <source>
        <dbReference type="SAM" id="Phobius"/>
    </source>
</evidence>
<dbReference type="Pfam" id="PF12833">
    <property type="entry name" value="HTH_18"/>
    <property type="match status" value="1"/>
</dbReference>
<name>A0A974PLL7_9HYPH</name>
<dbReference type="EMBL" id="CP063362">
    <property type="protein sequence ID" value="QRG05863.1"/>
    <property type="molecule type" value="Genomic_DNA"/>
</dbReference>
<evidence type="ECO:0000313" key="6">
    <source>
        <dbReference type="EMBL" id="QRG05863.1"/>
    </source>
</evidence>
<dbReference type="InterPro" id="IPR002818">
    <property type="entry name" value="DJ-1/PfpI"/>
</dbReference>
<dbReference type="PROSITE" id="PS01124">
    <property type="entry name" value="HTH_ARAC_FAMILY_2"/>
    <property type="match status" value="1"/>
</dbReference>